<dbReference type="OrthoDB" id="427030at2759"/>
<dbReference type="GO" id="GO:0016192">
    <property type="term" value="P:vesicle-mediated transport"/>
    <property type="evidence" value="ECO:0007669"/>
    <property type="project" value="TreeGrafter"/>
</dbReference>
<dbReference type="PANTHER" id="PTHR28187:SF1">
    <property type="entry name" value="PROTEIN RCR1-RELATED"/>
    <property type="match status" value="1"/>
</dbReference>
<dbReference type="EMBL" id="LFZN01000043">
    <property type="protein sequence ID" value="KXT02295.1"/>
    <property type="molecule type" value="Genomic_DNA"/>
</dbReference>
<feature type="transmembrane region" description="Helical" evidence="2">
    <location>
        <begin position="88"/>
        <end position="108"/>
    </location>
</feature>
<keyword evidence="4" id="KW-1185">Reference proteome</keyword>
<keyword evidence="2" id="KW-0472">Membrane</keyword>
<evidence type="ECO:0000256" key="1">
    <source>
        <dbReference type="SAM" id="MobiDB-lite"/>
    </source>
</evidence>
<sequence length="212" mass="23589">MEATATIAKFLSKREDLPQLATTCTLGSAAPSSLASLHHLHRIHLTSAAATYLPHTPLGTKLTMARCYEYADRTVRCYNTAWDNWARWLVLALIIIAAFLLFFTFSCISARRRRKMGYAPYRGTGWAAGRHGPVQYNQQPHYGNQQPYYNNSNHPAPPAYTPPPNQGYYGAQNNSYHQGNDVELQQPANTYGGYRGEAGVYEPPKGPPPGRS</sequence>
<gene>
    <name evidence="3" type="ORF">AC578_245</name>
</gene>
<feature type="region of interest" description="Disordered" evidence="1">
    <location>
        <begin position="132"/>
        <end position="212"/>
    </location>
</feature>
<comment type="caution">
    <text evidence="3">The sequence shown here is derived from an EMBL/GenBank/DDBJ whole genome shotgun (WGS) entry which is preliminary data.</text>
</comment>
<protein>
    <recommendedName>
        <fullName evidence="5">Chitin synthesis regulation, Congo red resistance, RCR protein</fullName>
    </recommendedName>
</protein>
<keyword evidence="2" id="KW-1133">Transmembrane helix</keyword>
<organism evidence="3 4">
    <name type="scientific">Pseudocercospora eumusae</name>
    <dbReference type="NCBI Taxonomy" id="321146"/>
    <lineage>
        <taxon>Eukaryota</taxon>
        <taxon>Fungi</taxon>
        <taxon>Dikarya</taxon>
        <taxon>Ascomycota</taxon>
        <taxon>Pezizomycotina</taxon>
        <taxon>Dothideomycetes</taxon>
        <taxon>Dothideomycetidae</taxon>
        <taxon>Mycosphaerellales</taxon>
        <taxon>Mycosphaerellaceae</taxon>
        <taxon>Pseudocercospora</taxon>
    </lineage>
</organism>
<evidence type="ECO:0000313" key="3">
    <source>
        <dbReference type="EMBL" id="KXT02295.1"/>
    </source>
</evidence>
<feature type="compositionally biased region" description="Polar residues" evidence="1">
    <location>
        <begin position="135"/>
        <end position="154"/>
    </location>
</feature>
<reference evidence="3 4" key="1">
    <citation type="submission" date="2015-07" db="EMBL/GenBank/DDBJ databases">
        <title>Comparative genomics of the Sigatoka disease complex on banana suggests a link between parallel evolutionary changes in Pseudocercospora fijiensis and Pseudocercospora eumusae and increased virulence on the banana host.</title>
        <authorList>
            <person name="Chang T.-C."/>
            <person name="Salvucci A."/>
            <person name="Crous P.W."/>
            <person name="Stergiopoulos I."/>
        </authorList>
    </citation>
    <scope>NUCLEOTIDE SEQUENCE [LARGE SCALE GENOMIC DNA]</scope>
    <source>
        <strain evidence="3 4">CBS 114824</strain>
    </source>
</reference>
<dbReference type="AlphaFoldDB" id="A0A139HII1"/>
<feature type="compositionally biased region" description="Pro residues" evidence="1">
    <location>
        <begin position="155"/>
        <end position="165"/>
    </location>
</feature>
<dbReference type="Proteomes" id="UP000070133">
    <property type="component" value="Unassembled WGS sequence"/>
</dbReference>
<dbReference type="PANTHER" id="PTHR28187">
    <property type="entry name" value="PROTEIN RCR1-RELATED"/>
    <property type="match status" value="1"/>
</dbReference>
<proteinExistence type="predicted"/>
<name>A0A139HII1_9PEZI</name>
<keyword evidence="2" id="KW-0812">Transmembrane</keyword>
<dbReference type="Pfam" id="PF12273">
    <property type="entry name" value="RCR"/>
    <property type="match status" value="1"/>
</dbReference>
<evidence type="ECO:0000256" key="2">
    <source>
        <dbReference type="SAM" id="Phobius"/>
    </source>
</evidence>
<evidence type="ECO:0008006" key="5">
    <source>
        <dbReference type="Google" id="ProtNLM"/>
    </source>
</evidence>
<dbReference type="InterPro" id="IPR020999">
    <property type="entry name" value="Chitin_synth_reg_RCR"/>
</dbReference>
<evidence type="ECO:0000313" key="4">
    <source>
        <dbReference type="Proteomes" id="UP000070133"/>
    </source>
</evidence>
<accession>A0A139HII1</accession>